<organism evidence="1 2">
    <name type="scientific">Gigaspora rosea</name>
    <dbReference type="NCBI Taxonomy" id="44941"/>
    <lineage>
        <taxon>Eukaryota</taxon>
        <taxon>Fungi</taxon>
        <taxon>Fungi incertae sedis</taxon>
        <taxon>Mucoromycota</taxon>
        <taxon>Glomeromycotina</taxon>
        <taxon>Glomeromycetes</taxon>
        <taxon>Diversisporales</taxon>
        <taxon>Gigasporaceae</taxon>
        <taxon>Gigaspora</taxon>
    </lineage>
</organism>
<reference evidence="1 2" key="1">
    <citation type="submission" date="2018-06" db="EMBL/GenBank/DDBJ databases">
        <title>Comparative genomics reveals the genomic features of Rhizophagus irregularis, R. cerebriforme, R. diaphanum and Gigaspora rosea, and their symbiotic lifestyle signature.</title>
        <authorList>
            <person name="Morin E."/>
            <person name="San Clemente H."/>
            <person name="Chen E.C.H."/>
            <person name="De La Providencia I."/>
            <person name="Hainaut M."/>
            <person name="Kuo A."/>
            <person name="Kohler A."/>
            <person name="Murat C."/>
            <person name="Tang N."/>
            <person name="Roy S."/>
            <person name="Loubradou J."/>
            <person name="Henrissat B."/>
            <person name="Grigoriev I.V."/>
            <person name="Corradi N."/>
            <person name="Roux C."/>
            <person name="Martin F.M."/>
        </authorList>
    </citation>
    <scope>NUCLEOTIDE SEQUENCE [LARGE SCALE GENOMIC DNA]</scope>
    <source>
        <strain evidence="1 2">DAOM 194757</strain>
    </source>
</reference>
<dbReference type="SUPFAM" id="SSF50494">
    <property type="entry name" value="Trypsin-like serine proteases"/>
    <property type="match status" value="1"/>
</dbReference>
<keyword evidence="2" id="KW-1185">Reference proteome</keyword>
<evidence type="ECO:0008006" key="3">
    <source>
        <dbReference type="Google" id="ProtNLM"/>
    </source>
</evidence>
<protein>
    <recommendedName>
        <fullName evidence="3">Peptidase S1 domain-containing protein</fullName>
    </recommendedName>
</protein>
<comment type="caution">
    <text evidence="1">The sequence shown here is derived from an EMBL/GenBank/DDBJ whole genome shotgun (WGS) entry which is preliminary data.</text>
</comment>
<dbReference type="InterPro" id="IPR043504">
    <property type="entry name" value="Peptidase_S1_PA_chymotrypsin"/>
</dbReference>
<dbReference type="OrthoDB" id="2486941at2759"/>
<dbReference type="InterPro" id="IPR009003">
    <property type="entry name" value="Peptidase_S1_PA"/>
</dbReference>
<evidence type="ECO:0000313" key="1">
    <source>
        <dbReference type="EMBL" id="RIB28167.1"/>
    </source>
</evidence>
<dbReference type="EMBL" id="QKWP01000074">
    <property type="protein sequence ID" value="RIB28167.1"/>
    <property type="molecule type" value="Genomic_DNA"/>
</dbReference>
<dbReference type="Proteomes" id="UP000266673">
    <property type="component" value="Unassembled WGS sequence"/>
</dbReference>
<dbReference type="Gene3D" id="2.40.10.10">
    <property type="entry name" value="Trypsin-like serine proteases"/>
    <property type="match status" value="1"/>
</dbReference>
<proteinExistence type="predicted"/>
<accession>A0A397W3M1</accession>
<gene>
    <name evidence="1" type="ORF">C2G38_2028746</name>
</gene>
<name>A0A397W3M1_9GLOM</name>
<dbReference type="AlphaFoldDB" id="A0A397W3M1"/>
<sequence>MLGEEVCGFGSSNGYVCGKIVAVDQTAEFTRRRGYPNFVAKGLNKIDTGLMSFRGGDSGGPIFTSEGLTRAHPVGHVVGGGKQDGKNVTFYMPIETTLKALGDYKIITADSCPNELR</sequence>
<evidence type="ECO:0000313" key="2">
    <source>
        <dbReference type="Proteomes" id="UP000266673"/>
    </source>
</evidence>